<reference evidence="1" key="1">
    <citation type="submission" date="2018-01" db="EMBL/GenBank/DDBJ databases">
        <title>An insight into the sialome of Amazonian anophelines.</title>
        <authorList>
            <person name="Ribeiro J.M."/>
            <person name="Scarpassa V."/>
            <person name="Calvo E."/>
        </authorList>
    </citation>
    <scope>NUCLEOTIDE SEQUENCE</scope>
</reference>
<sequence length="90" mass="10088">MLGSSSSSSSAAFVYFAYQLFSLTLAAHARINSPMCYYATIPPRSRFTARLTFFLPLRPPFYRPLSASTSSTIRAFPIFAPFLFSLRAFL</sequence>
<name>A0A2M4D959_ANODA</name>
<organism evidence="1">
    <name type="scientific">Anopheles darlingi</name>
    <name type="common">Mosquito</name>
    <dbReference type="NCBI Taxonomy" id="43151"/>
    <lineage>
        <taxon>Eukaryota</taxon>
        <taxon>Metazoa</taxon>
        <taxon>Ecdysozoa</taxon>
        <taxon>Arthropoda</taxon>
        <taxon>Hexapoda</taxon>
        <taxon>Insecta</taxon>
        <taxon>Pterygota</taxon>
        <taxon>Neoptera</taxon>
        <taxon>Endopterygota</taxon>
        <taxon>Diptera</taxon>
        <taxon>Nematocera</taxon>
        <taxon>Culicoidea</taxon>
        <taxon>Culicidae</taxon>
        <taxon>Anophelinae</taxon>
        <taxon>Anopheles</taxon>
    </lineage>
</organism>
<proteinExistence type="predicted"/>
<evidence type="ECO:0000313" key="1">
    <source>
        <dbReference type="EMBL" id="MBW74067.1"/>
    </source>
</evidence>
<protein>
    <submittedName>
        <fullName evidence="1">Putative secreted protein</fullName>
    </submittedName>
</protein>
<dbReference type="AlphaFoldDB" id="A0A2M4D959"/>
<dbReference type="EMBL" id="GGFL01009889">
    <property type="protein sequence ID" value="MBW74067.1"/>
    <property type="molecule type" value="Transcribed_RNA"/>
</dbReference>
<accession>A0A2M4D959</accession>